<dbReference type="Gene3D" id="1.10.150.240">
    <property type="entry name" value="Putative phosphatase, domain 2"/>
    <property type="match status" value="1"/>
</dbReference>
<dbReference type="InterPro" id="IPR051600">
    <property type="entry name" value="Beta-PGM-like"/>
</dbReference>
<dbReference type="SFLD" id="SFLDS00003">
    <property type="entry name" value="Haloacid_Dehalogenase"/>
    <property type="match status" value="1"/>
</dbReference>
<gene>
    <name evidence="5" type="primary">hxpA</name>
    <name evidence="5" type="ORF">SDC9_39351</name>
</gene>
<dbReference type="NCBIfam" id="TIGR01509">
    <property type="entry name" value="HAD-SF-IA-v3"/>
    <property type="match status" value="1"/>
</dbReference>
<dbReference type="InterPro" id="IPR006439">
    <property type="entry name" value="HAD-SF_hydro_IA"/>
</dbReference>
<comment type="cofactor">
    <cofactor evidence="1">
        <name>Mg(2+)</name>
        <dbReference type="ChEBI" id="CHEBI:18420"/>
    </cofactor>
</comment>
<evidence type="ECO:0000256" key="1">
    <source>
        <dbReference type="ARBA" id="ARBA00001946"/>
    </source>
</evidence>
<dbReference type="EC" id="3.1.3.22" evidence="5"/>
<reference evidence="5" key="1">
    <citation type="submission" date="2019-08" db="EMBL/GenBank/DDBJ databases">
        <authorList>
            <person name="Kucharzyk K."/>
            <person name="Murdoch R.W."/>
            <person name="Higgins S."/>
            <person name="Loffler F."/>
        </authorList>
    </citation>
    <scope>NUCLEOTIDE SEQUENCE</scope>
</reference>
<evidence type="ECO:0000313" key="5">
    <source>
        <dbReference type="EMBL" id="MPL93225.1"/>
    </source>
</evidence>
<dbReference type="EMBL" id="VSSQ01000385">
    <property type="protein sequence ID" value="MPL93225.1"/>
    <property type="molecule type" value="Genomic_DNA"/>
</dbReference>
<dbReference type="GO" id="GO:0050084">
    <property type="term" value="F:mannitol-1-phosphatase activity"/>
    <property type="evidence" value="ECO:0007669"/>
    <property type="project" value="UniProtKB-EC"/>
</dbReference>
<accession>A0A644VPE5</accession>
<dbReference type="SFLD" id="SFLDG01135">
    <property type="entry name" value="C1.5.6:_HAD__Beta-PGM__Phospha"/>
    <property type="match status" value="1"/>
</dbReference>
<dbReference type="SFLD" id="SFLDG01129">
    <property type="entry name" value="C1.5:_HAD__Beta-PGM__Phosphata"/>
    <property type="match status" value="1"/>
</dbReference>
<name>A0A644VPE5_9ZZZZ</name>
<keyword evidence="4" id="KW-0119">Carbohydrate metabolism</keyword>
<evidence type="ECO:0000256" key="2">
    <source>
        <dbReference type="ARBA" id="ARBA00022723"/>
    </source>
</evidence>
<dbReference type="AlphaFoldDB" id="A0A644VPE5"/>
<dbReference type="PANTHER" id="PTHR46193:SF18">
    <property type="entry name" value="HEXITOL PHOSPHATASE B"/>
    <property type="match status" value="1"/>
</dbReference>
<dbReference type="Pfam" id="PF13419">
    <property type="entry name" value="HAD_2"/>
    <property type="match status" value="1"/>
</dbReference>
<dbReference type="InterPro" id="IPR023198">
    <property type="entry name" value="PGP-like_dom2"/>
</dbReference>
<protein>
    <submittedName>
        <fullName evidence="5">Hexitol phosphatase A</fullName>
        <ecNumber evidence="5">3.1.3.22</ecNumber>
    </submittedName>
</protein>
<organism evidence="5">
    <name type="scientific">bioreactor metagenome</name>
    <dbReference type="NCBI Taxonomy" id="1076179"/>
    <lineage>
        <taxon>unclassified sequences</taxon>
        <taxon>metagenomes</taxon>
        <taxon>ecological metagenomes</taxon>
    </lineage>
</organism>
<evidence type="ECO:0000256" key="4">
    <source>
        <dbReference type="ARBA" id="ARBA00023277"/>
    </source>
</evidence>
<dbReference type="NCBIfam" id="TIGR01549">
    <property type="entry name" value="HAD-SF-IA-v1"/>
    <property type="match status" value="1"/>
</dbReference>
<dbReference type="InterPro" id="IPR036412">
    <property type="entry name" value="HAD-like_sf"/>
</dbReference>
<dbReference type="PANTHER" id="PTHR46193">
    <property type="entry name" value="6-PHOSPHOGLUCONATE PHOSPHATASE"/>
    <property type="match status" value="1"/>
</dbReference>
<dbReference type="SUPFAM" id="SSF56784">
    <property type="entry name" value="HAD-like"/>
    <property type="match status" value="1"/>
</dbReference>
<keyword evidence="3" id="KW-0460">Magnesium</keyword>
<evidence type="ECO:0000256" key="3">
    <source>
        <dbReference type="ARBA" id="ARBA00022842"/>
    </source>
</evidence>
<dbReference type="GO" id="GO:0046872">
    <property type="term" value="F:metal ion binding"/>
    <property type="evidence" value="ECO:0007669"/>
    <property type="project" value="UniProtKB-KW"/>
</dbReference>
<dbReference type="InterPro" id="IPR023214">
    <property type="entry name" value="HAD_sf"/>
</dbReference>
<sequence>MAMIKAIIFDMDGTLVDSIPFHKDAWLLFLKKHGIILAPEEFQAQNHGNIDEMIRRFFGQDLEEDKIKELGQEKERTYRAMYKSHIKEIQGLTDLLNKMNNQHIVAALATMGDMPNIDFVLDEINIRPYFSSITGGHEIVRGKPDSEIFNLALAKLNLKTTECIVIEDSLGGVISALNAGIRVVGITTSHSHEELQSNGCFYTISNFDELDLNQINHL</sequence>
<proteinExistence type="predicted"/>
<dbReference type="PRINTS" id="PR00413">
    <property type="entry name" value="HADHALOGNASE"/>
</dbReference>
<dbReference type="InterPro" id="IPR041492">
    <property type="entry name" value="HAD_2"/>
</dbReference>
<comment type="caution">
    <text evidence="5">The sequence shown here is derived from an EMBL/GenBank/DDBJ whole genome shotgun (WGS) entry which is preliminary data.</text>
</comment>
<keyword evidence="5" id="KW-0378">Hydrolase</keyword>
<keyword evidence="2" id="KW-0479">Metal-binding</keyword>
<dbReference type="Gene3D" id="3.40.50.1000">
    <property type="entry name" value="HAD superfamily/HAD-like"/>
    <property type="match status" value="1"/>
</dbReference>